<dbReference type="InParanoid" id="A0A669BD26"/>
<organism evidence="2 3">
    <name type="scientific">Oreochromis niloticus</name>
    <name type="common">Nile tilapia</name>
    <name type="synonym">Tilapia nilotica</name>
    <dbReference type="NCBI Taxonomy" id="8128"/>
    <lineage>
        <taxon>Eukaryota</taxon>
        <taxon>Metazoa</taxon>
        <taxon>Chordata</taxon>
        <taxon>Craniata</taxon>
        <taxon>Vertebrata</taxon>
        <taxon>Euteleostomi</taxon>
        <taxon>Actinopterygii</taxon>
        <taxon>Neopterygii</taxon>
        <taxon>Teleostei</taxon>
        <taxon>Neoteleostei</taxon>
        <taxon>Acanthomorphata</taxon>
        <taxon>Ovalentaria</taxon>
        <taxon>Cichlomorphae</taxon>
        <taxon>Cichliformes</taxon>
        <taxon>Cichlidae</taxon>
        <taxon>African cichlids</taxon>
        <taxon>Pseudocrenilabrinae</taxon>
        <taxon>Oreochromini</taxon>
        <taxon>Oreochromis</taxon>
    </lineage>
</organism>
<feature type="domain" description="Reverse transcriptase" evidence="1">
    <location>
        <begin position="358"/>
        <end position="624"/>
    </location>
</feature>
<dbReference type="Pfam" id="PF00078">
    <property type="entry name" value="RVT_1"/>
    <property type="match status" value="1"/>
</dbReference>
<dbReference type="InterPro" id="IPR043502">
    <property type="entry name" value="DNA/RNA_pol_sf"/>
</dbReference>
<reference evidence="2" key="2">
    <citation type="submission" date="2025-08" db="UniProtKB">
        <authorList>
            <consortium name="Ensembl"/>
        </authorList>
    </citation>
    <scope>IDENTIFICATION</scope>
</reference>
<dbReference type="GO" id="GO:0016706">
    <property type="term" value="F:2-oxoglutarate-dependent dioxygenase activity"/>
    <property type="evidence" value="ECO:0007669"/>
    <property type="project" value="InterPro"/>
</dbReference>
<name>A0A669BD26_ORENI</name>
<protein>
    <recommendedName>
        <fullName evidence="1">Reverse transcriptase domain-containing protein</fullName>
    </recommendedName>
</protein>
<dbReference type="PANTHER" id="PTHR47510:SF3">
    <property type="entry name" value="ENDO_EXONUCLEASE_PHOSPHATASE DOMAIN-CONTAINING PROTEIN"/>
    <property type="match status" value="1"/>
</dbReference>
<dbReference type="InterPro" id="IPR000477">
    <property type="entry name" value="RT_dom"/>
</dbReference>
<dbReference type="SUPFAM" id="SSF56672">
    <property type="entry name" value="DNA/RNA polymerases"/>
    <property type="match status" value="1"/>
</dbReference>
<dbReference type="InterPro" id="IPR015095">
    <property type="entry name" value="AlkB_hom8_N"/>
</dbReference>
<dbReference type="PANTHER" id="PTHR47510">
    <property type="entry name" value="REVERSE TRANSCRIPTASE DOMAIN-CONTAINING PROTEIN"/>
    <property type="match status" value="1"/>
</dbReference>
<accession>A0A669BD26</accession>
<proteinExistence type="predicted"/>
<dbReference type="CDD" id="cd01650">
    <property type="entry name" value="RT_nLTR_like"/>
    <property type="match status" value="1"/>
</dbReference>
<evidence type="ECO:0000313" key="2">
    <source>
        <dbReference type="Ensembl" id="ENSONIP00000033613.1"/>
    </source>
</evidence>
<dbReference type="GeneTree" id="ENSGT01120000271821"/>
<dbReference type="PROSITE" id="PS50878">
    <property type="entry name" value="RT_POL"/>
    <property type="match status" value="1"/>
</dbReference>
<dbReference type="Pfam" id="PF09004">
    <property type="entry name" value="ALKBH8_N"/>
    <property type="match status" value="1"/>
</dbReference>
<evidence type="ECO:0000313" key="3">
    <source>
        <dbReference type="Proteomes" id="UP000005207"/>
    </source>
</evidence>
<dbReference type="GO" id="GO:0008168">
    <property type="term" value="F:methyltransferase activity"/>
    <property type="evidence" value="ECO:0007669"/>
    <property type="project" value="InterPro"/>
</dbReference>
<sequence length="768" mass="86618">MSVMCRPFYLPRELPAVLITAVYIPPDANASSALAYLHNMISEQQRTYPEGVHNIAGDFNRACLRTVLPKFVQHVKCPTRGNNTLDHVYSNIKQAYRSVPLPHLSMSDHLSLLLVPAYTPLRKRTKHTIRTINTISEEALAQLQDCFALTEWSVFEQDDLETHTTAVLGYIKHCMDTVTTEKLVRVYPNRKPWMTSKVQALLKARNSAYKSGDQDMYSRARADLKKGIRPAKLDYSNKLSDHLSDNNSRKVWEGLKHITNYKANGTNIDNMDISLAEELNHFFARFEKTAVTPTMHTTLPTASSEHSPHTFSLQQHQVRNVFRAVNQRKAAGPDGIPGRVLKACADQLAPVFTRLFNLSLTHATVPHCLKSSTIVPLPKSTTISSLSDYRPIALTPVVAKCFEKLVLKHIKDCLPPSFNPHQFAYRANRSTEDAISTALHSALHHLENPGTSVRMLFVDYSSAFNTIIPDILIDKLVNLDFLPSTCAWIKNFLTDHSQSVKVGNQQSSTLSLSTGSPQGCVLSPLLYTIYTSDCTPTHPCNIIIKFADDTTLMGLITNDDDTAYRDEVQRLSEWCNYNNLTLNTKKTKKVVMDFHKTRTDPPPLSIKGDYVERVSSFKFLGTHISEDLSWSTNTSALVKKAQQRLHFLRVLRWNRLQTELLVSFYRATIKSVLVHAIPVWYAGCTTADKKRLQRIIRTAEKVIGCPLPSLDLIASSRCLSRARAIIKDHLHPNHHLFNILPSGKKAQIHQVQNQQTKEQLLPVGCQNY</sequence>
<dbReference type="OMA" id="HNMISEQ"/>
<reference evidence="2" key="3">
    <citation type="submission" date="2025-09" db="UniProtKB">
        <authorList>
            <consortium name="Ensembl"/>
        </authorList>
    </citation>
    <scope>IDENTIFICATION</scope>
</reference>
<keyword evidence="3" id="KW-1185">Reference proteome</keyword>
<dbReference type="AlphaFoldDB" id="A0A669BD26"/>
<reference evidence="3" key="1">
    <citation type="submission" date="2012-01" db="EMBL/GenBank/DDBJ databases">
        <title>The Genome Sequence of Oreochromis niloticus (Nile Tilapia).</title>
        <authorList>
            <consortium name="Broad Institute Genome Assembly Team"/>
            <consortium name="Broad Institute Sequencing Platform"/>
            <person name="Di Palma F."/>
            <person name="Johnson J."/>
            <person name="Lander E.S."/>
            <person name="Lindblad-Toh K."/>
        </authorList>
    </citation>
    <scope>NUCLEOTIDE SEQUENCE [LARGE SCALE GENOMIC DNA]</scope>
</reference>
<dbReference type="Proteomes" id="UP000005207">
    <property type="component" value="Linkage group LG9"/>
</dbReference>
<dbReference type="Ensembl" id="ENSONIT00000044260.1">
    <property type="protein sequence ID" value="ENSONIP00000033613.1"/>
    <property type="gene ID" value="ENSONIG00000035282.1"/>
</dbReference>
<evidence type="ECO:0000259" key="1">
    <source>
        <dbReference type="PROSITE" id="PS50878"/>
    </source>
</evidence>